<protein>
    <submittedName>
        <fullName evidence="1">Uncharacterized protein</fullName>
    </submittedName>
</protein>
<name>A0ACD5TQP4_AVESA</name>
<reference evidence="1" key="1">
    <citation type="submission" date="2021-05" db="EMBL/GenBank/DDBJ databases">
        <authorList>
            <person name="Scholz U."/>
            <person name="Mascher M."/>
            <person name="Fiebig A."/>
        </authorList>
    </citation>
    <scope>NUCLEOTIDE SEQUENCE [LARGE SCALE GENOMIC DNA]</scope>
</reference>
<accession>A0ACD5TQP4</accession>
<reference evidence="1" key="2">
    <citation type="submission" date="2025-09" db="UniProtKB">
        <authorList>
            <consortium name="EnsemblPlants"/>
        </authorList>
    </citation>
    <scope>IDENTIFICATION</scope>
</reference>
<evidence type="ECO:0000313" key="2">
    <source>
        <dbReference type="Proteomes" id="UP001732700"/>
    </source>
</evidence>
<dbReference type="EnsemblPlants" id="AVESA.00010b.r2.1CG0108530.1">
    <property type="protein sequence ID" value="AVESA.00010b.r2.1CG0108530.1.CDS"/>
    <property type="gene ID" value="AVESA.00010b.r2.1CG0108530"/>
</dbReference>
<evidence type="ECO:0000313" key="1">
    <source>
        <dbReference type="EnsemblPlants" id="AVESA.00010b.r2.1CG0108530.1.CDS"/>
    </source>
</evidence>
<organism evidence="1 2">
    <name type="scientific">Avena sativa</name>
    <name type="common">Oat</name>
    <dbReference type="NCBI Taxonomy" id="4498"/>
    <lineage>
        <taxon>Eukaryota</taxon>
        <taxon>Viridiplantae</taxon>
        <taxon>Streptophyta</taxon>
        <taxon>Embryophyta</taxon>
        <taxon>Tracheophyta</taxon>
        <taxon>Spermatophyta</taxon>
        <taxon>Magnoliopsida</taxon>
        <taxon>Liliopsida</taxon>
        <taxon>Poales</taxon>
        <taxon>Poaceae</taxon>
        <taxon>BOP clade</taxon>
        <taxon>Pooideae</taxon>
        <taxon>Poodae</taxon>
        <taxon>Poeae</taxon>
        <taxon>Poeae Chloroplast Group 1 (Aveneae type)</taxon>
        <taxon>Aveninae</taxon>
        <taxon>Avena</taxon>
    </lineage>
</organism>
<keyword evidence="2" id="KW-1185">Reference proteome</keyword>
<dbReference type="Proteomes" id="UP001732700">
    <property type="component" value="Chromosome 1C"/>
</dbReference>
<proteinExistence type="predicted"/>
<sequence>MGTIDPRLKAVFKDVTQLVGIEDTRFELIKRLSDGDERSKQQLKTMSIVGFGGLRKTTLAKAVHDKIKGQYDCGAFVSVSQNPDMTKIFKKVLYGLDKTKYSNINEAVRDEEQLISELRMFLQDKRYLIIIDDIWDVKVWGIIKCAFSNNNLSSRVITTTRIISVSKACCLSSDDMIYKMKPLSSDDSQRLFYKRIFLHESGCPHELQQVSKDILKKCGGVPLAIVTIASLLASDQHIKMKDQWHALLKSIGHGLTEDAGVEEMQRILSFSYYDLPSHLKTCLLYMSLFPEDMVISRDRLVWMWIAEGFVHRGKQETISLYQVGESYFSDLINRNMIQPLYINGEGKADACRVHDMVLDLICSLSSAQNFATILDGTERSTQNSQRKLRRVSFQNSMSELTTPRVDFTSMSQVRSVSGTATDLSQSLSRFQVLRVLDLEGCYFQESSYQAGHIRHVTNLLHLRYLGLRHTHVGDLPTEIGKLRFLQTLDLRGTLHAKRGRSVVSSIVRLGNLMCLYVDPRMELPVGMNNLASLEELSELYLDGSHMIDKELGQLIKLRVLNLRWQGRNESACNSLVASLGLQKLMCLTVNSYGETRFRSSWDAWVPPPQLRTLVFRGCTLTLPWWVNSSSLALLSYLHIAVDEVGSKDIQILGTLPTLCDLRLESTQVQTQCRFIVGTDAFPCLRECRFEYFTTSPSMFPRGAMPMLEVLKFYARALDVGSGELDVGMGNLPSLQRVDVVLFPEKGSTSKLGKAESALRLSVNSHANHPTLHIDYHAAA</sequence>